<keyword evidence="1" id="KW-1133">Transmembrane helix</keyword>
<proteinExistence type="predicted"/>
<dbReference type="Proteomes" id="UP000266441">
    <property type="component" value="Unassembled WGS sequence"/>
</dbReference>
<dbReference type="Gene3D" id="3.30.110.170">
    <property type="entry name" value="Protein of unknown function (DUF541), domain 1"/>
    <property type="match status" value="1"/>
</dbReference>
<keyword evidence="1" id="KW-0472">Membrane</keyword>
<accession>A0A399CUJ4</accession>
<dbReference type="RefSeq" id="WP_119352092.1">
    <property type="nucleotide sequence ID" value="NZ_JBFHKJ010000006.1"/>
</dbReference>
<reference evidence="2 3" key="1">
    <citation type="journal article" date="2015" name="Int. J. Syst. Evol. Microbiol.">
        <title>Mariniphaga sediminis sp. nov., isolated from coastal sediment.</title>
        <authorList>
            <person name="Wang F.Q."/>
            <person name="Shen Q.Y."/>
            <person name="Chen G.J."/>
            <person name="Du Z.J."/>
        </authorList>
    </citation>
    <scope>NUCLEOTIDE SEQUENCE [LARGE SCALE GENOMIC DNA]</scope>
    <source>
        <strain evidence="2 3">SY21</strain>
    </source>
</reference>
<dbReference type="EMBL" id="QWET01000029">
    <property type="protein sequence ID" value="RIH62983.1"/>
    <property type="molecule type" value="Genomic_DNA"/>
</dbReference>
<dbReference type="Pfam" id="PF04402">
    <property type="entry name" value="SIMPL"/>
    <property type="match status" value="1"/>
</dbReference>
<dbReference type="Gene3D" id="3.30.70.2970">
    <property type="entry name" value="Protein of unknown function (DUF541), domain 2"/>
    <property type="match status" value="1"/>
</dbReference>
<dbReference type="OrthoDB" id="9785289at2"/>
<name>A0A399CUJ4_9BACT</name>
<feature type="transmembrane region" description="Helical" evidence="1">
    <location>
        <begin position="6"/>
        <end position="24"/>
    </location>
</feature>
<sequence length="233" mass="26357">MKNSWAIILGISVIFAFALWGWFFKQSRQVQQTVRVVGYGTEEFDSDIVKWSVSFSERVSLNGTQQGYKTMATKLENFQKLWNQTGIQTSEFKIFPVNVNREYGQGGHIGYTLNQRIYIVSNNIGKVEQLAIDPKLFVDDGVIFDNSTMEFFSSEIEEIKKKLLGEATQNAYERAEQITSTTDLKVDKLISARAGVFQITEPYSTEVAGYGIHNTSSARKNIKVTVSAEFTLK</sequence>
<gene>
    <name evidence="2" type="ORF">D1164_22140</name>
</gene>
<dbReference type="InterPro" id="IPR007497">
    <property type="entry name" value="SIMPL/DUF541"/>
</dbReference>
<dbReference type="AlphaFoldDB" id="A0A399CUJ4"/>
<dbReference type="InterPro" id="IPR052022">
    <property type="entry name" value="26kDa_periplasmic_antigen"/>
</dbReference>
<dbReference type="GO" id="GO:0006974">
    <property type="term" value="P:DNA damage response"/>
    <property type="evidence" value="ECO:0007669"/>
    <property type="project" value="TreeGrafter"/>
</dbReference>
<evidence type="ECO:0000313" key="3">
    <source>
        <dbReference type="Proteomes" id="UP000266441"/>
    </source>
</evidence>
<evidence type="ECO:0000256" key="1">
    <source>
        <dbReference type="SAM" id="Phobius"/>
    </source>
</evidence>
<dbReference type="PANTHER" id="PTHR34387">
    <property type="entry name" value="SLR1258 PROTEIN"/>
    <property type="match status" value="1"/>
</dbReference>
<keyword evidence="3" id="KW-1185">Reference proteome</keyword>
<evidence type="ECO:0000313" key="2">
    <source>
        <dbReference type="EMBL" id="RIH62983.1"/>
    </source>
</evidence>
<dbReference type="PANTHER" id="PTHR34387:SF2">
    <property type="entry name" value="SLR1258 PROTEIN"/>
    <property type="match status" value="1"/>
</dbReference>
<comment type="caution">
    <text evidence="2">The sequence shown here is derived from an EMBL/GenBank/DDBJ whole genome shotgun (WGS) entry which is preliminary data.</text>
</comment>
<protein>
    <submittedName>
        <fullName evidence="2">DUF541 domain-containing protein</fullName>
    </submittedName>
</protein>
<organism evidence="2 3">
    <name type="scientific">Mariniphaga sediminis</name>
    <dbReference type="NCBI Taxonomy" id="1628158"/>
    <lineage>
        <taxon>Bacteria</taxon>
        <taxon>Pseudomonadati</taxon>
        <taxon>Bacteroidota</taxon>
        <taxon>Bacteroidia</taxon>
        <taxon>Marinilabiliales</taxon>
        <taxon>Prolixibacteraceae</taxon>
        <taxon>Mariniphaga</taxon>
    </lineage>
</organism>
<keyword evidence="1" id="KW-0812">Transmembrane</keyword>